<proteinExistence type="predicted"/>
<name>A0A8C0K1E8_CANLU</name>
<organism evidence="2 3">
    <name type="scientific">Canis lupus dingo</name>
    <name type="common">dingo</name>
    <dbReference type="NCBI Taxonomy" id="286419"/>
    <lineage>
        <taxon>Eukaryota</taxon>
        <taxon>Metazoa</taxon>
        <taxon>Chordata</taxon>
        <taxon>Craniata</taxon>
        <taxon>Vertebrata</taxon>
        <taxon>Euteleostomi</taxon>
        <taxon>Mammalia</taxon>
        <taxon>Eutheria</taxon>
        <taxon>Laurasiatheria</taxon>
        <taxon>Carnivora</taxon>
        <taxon>Caniformia</taxon>
        <taxon>Canidae</taxon>
        <taxon>Canis</taxon>
    </lineage>
</organism>
<sequence length="220" mass="22806">SFSVLRVRGLGLCRPCDLGPTAEGLPELTPEAGAALAGLEEGRARGRPGPQHSSSHPGRWGLRGRTPGVSGAGPRPAAASPASDVQASGSLPGWAPSPPLLQAPLRGLALGPEAPGGAESRVPWSRPAGPARLFGVCVPVRSCPARGQLGAAHGPSPDHLSAQILPGLILSDIRAAKRMKFKTVCYLLVQLMQCWKMFKAEILFSNDMTCEDDDKCSPGA</sequence>
<evidence type="ECO:0000256" key="1">
    <source>
        <dbReference type="SAM" id="MobiDB-lite"/>
    </source>
</evidence>
<evidence type="ECO:0000313" key="3">
    <source>
        <dbReference type="Proteomes" id="UP000694391"/>
    </source>
</evidence>
<feature type="region of interest" description="Disordered" evidence="1">
    <location>
        <begin position="42"/>
        <end position="125"/>
    </location>
</feature>
<feature type="compositionally biased region" description="Low complexity" evidence="1">
    <location>
        <begin position="67"/>
        <end position="83"/>
    </location>
</feature>
<protein>
    <submittedName>
        <fullName evidence="2">Uncharacterized protein</fullName>
    </submittedName>
</protein>
<dbReference type="Ensembl" id="ENSCAFT00020009675.1">
    <property type="protein sequence ID" value="ENSCAFP00020008332.1"/>
    <property type="gene ID" value="ENSCAFG00020006755.1"/>
</dbReference>
<keyword evidence="3" id="KW-1185">Reference proteome</keyword>
<reference evidence="2" key="1">
    <citation type="submission" date="2025-08" db="UniProtKB">
        <authorList>
            <consortium name="Ensembl"/>
        </authorList>
    </citation>
    <scope>IDENTIFICATION</scope>
</reference>
<feature type="compositionally biased region" description="Low complexity" evidence="1">
    <location>
        <begin position="103"/>
        <end position="119"/>
    </location>
</feature>
<evidence type="ECO:0000313" key="2">
    <source>
        <dbReference type="Ensembl" id="ENSCAFP00020008332.1"/>
    </source>
</evidence>
<dbReference type="AlphaFoldDB" id="A0A8C0K1E8"/>
<dbReference type="Proteomes" id="UP000694391">
    <property type="component" value="Unplaced"/>
</dbReference>
<reference evidence="2" key="2">
    <citation type="submission" date="2025-09" db="UniProtKB">
        <authorList>
            <consortium name="Ensembl"/>
        </authorList>
    </citation>
    <scope>IDENTIFICATION</scope>
</reference>
<accession>A0A8C0K1E8</accession>